<gene>
    <name evidence="2" type="ORF">RN79_06810</name>
</gene>
<protein>
    <submittedName>
        <fullName evidence="2">DNA-binding protein</fullName>
    </submittedName>
</protein>
<comment type="caution">
    <text evidence="2">The sequence shown here is derived from an EMBL/GenBank/DDBJ whole genome shotgun (WGS) entry which is preliminary data.</text>
</comment>
<dbReference type="Proteomes" id="UP000031339">
    <property type="component" value="Unassembled WGS sequence"/>
</dbReference>
<dbReference type="InterPro" id="IPR001387">
    <property type="entry name" value="Cro/C1-type_HTH"/>
</dbReference>
<feature type="domain" description="HTH cro/C1-type" evidence="1">
    <location>
        <begin position="12"/>
        <end position="65"/>
    </location>
</feature>
<dbReference type="SUPFAM" id="SSF47413">
    <property type="entry name" value="lambda repressor-like DNA-binding domains"/>
    <property type="match status" value="1"/>
</dbReference>
<dbReference type="Gene3D" id="1.10.260.40">
    <property type="entry name" value="lambda repressor-like DNA-binding domains"/>
    <property type="match status" value="1"/>
</dbReference>
<dbReference type="RefSeq" id="WP_039677521.1">
    <property type="nucleotide sequence ID" value="NZ_JWIY01000002.1"/>
</dbReference>
<keyword evidence="2" id="KW-0238">DNA-binding</keyword>
<evidence type="ECO:0000259" key="1">
    <source>
        <dbReference type="PROSITE" id="PS50943"/>
    </source>
</evidence>
<organism evidence="2 3">
    <name type="scientific">Streptococcus constellatus</name>
    <dbReference type="NCBI Taxonomy" id="76860"/>
    <lineage>
        <taxon>Bacteria</taxon>
        <taxon>Bacillati</taxon>
        <taxon>Bacillota</taxon>
        <taxon>Bacilli</taxon>
        <taxon>Lactobacillales</taxon>
        <taxon>Streptococcaceae</taxon>
        <taxon>Streptococcus</taxon>
        <taxon>Streptococcus anginosus group</taxon>
    </lineage>
</organism>
<evidence type="ECO:0000313" key="3">
    <source>
        <dbReference type="Proteomes" id="UP000031339"/>
    </source>
</evidence>
<sequence>MSQQHKKWIQLVKDKLNEENMTQTHLARACGVKKPTISELLRYGKGSDKLKNRVCDVLRISDSWVDLEEE</sequence>
<name>A0A0C1HUX2_STRCV</name>
<reference evidence="2 3" key="1">
    <citation type="submission" date="2014-12" db="EMBL/GenBank/DDBJ databases">
        <title>Partial genome sequence of Streptococcus constellatus KCOM 1650 (= ChDC B144).</title>
        <authorList>
            <person name="Kook J.-K."/>
            <person name="Park S.-N."/>
            <person name="Lim Y.K."/>
            <person name="Jo E."/>
        </authorList>
    </citation>
    <scope>NUCLEOTIDE SEQUENCE [LARGE SCALE GENOMIC DNA]</scope>
    <source>
        <strain evidence="2 3">KCOM 1650</strain>
    </source>
</reference>
<dbReference type="SMART" id="SM00530">
    <property type="entry name" value="HTH_XRE"/>
    <property type="match status" value="1"/>
</dbReference>
<evidence type="ECO:0000313" key="2">
    <source>
        <dbReference type="EMBL" id="KIC77898.1"/>
    </source>
</evidence>
<dbReference type="EMBL" id="JWIY01000002">
    <property type="protein sequence ID" value="KIC77898.1"/>
    <property type="molecule type" value="Genomic_DNA"/>
</dbReference>
<dbReference type="OrthoDB" id="2233965at2"/>
<dbReference type="InterPro" id="IPR010982">
    <property type="entry name" value="Lambda_DNA-bd_dom_sf"/>
</dbReference>
<accession>A0A0C1HUX2</accession>
<dbReference type="GO" id="GO:0003677">
    <property type="term" value="F:DNA binding"/>
    <property type="evidence" value="ECO:0007669"/>
    <property type="project" value="UniProtKB-KW"/>
</dbReference>
<dbReference type="AlphaFoldDB" id="A0A0C1HUX2"/>
<dbReference type="PROSITE" id="PS50943">
    <property type="entry name" value="HTH_CROC1"/>
    <property type="match status" value="1"/>
</dbReference>
<proteinExistence type="predicted"/>
<dbReference type="CDD" id="cd00093">
    <property type="entry name" value="HTH_XRE"/>
    <property type="match status" value="1"/>
</dbReference>